<evidence type="ECO:0000313" key="2">
    <source>
        <dbReference type="EMBL" id="KAK9926256.1"/>
    </source>
</evidence>
<dbReference type="AlphaFoldDB" id="A0AAW1WQI5"/>
<feature type="compositionally biased region" description="Polar residues" evidence="1">
    <location>
        <begin position="182"/>
        <end position="191"/>
    </location>
</feature>
<organism evidence="2 3">
    <name type="scientific">Rubus argutus</name>
    <name type="common">Southern blackberry</name>
    <dbReference type="NCBI Taxonomy" id="59490"/>
    <lineage>
        <taxon>Eukaryota</taxon>
        <taxon>Viridiplantae</taxon>
        <taxon>Streptophyta</taxon>
        <taxon>Embryophyta</taxon>
        <taxon>Tracheophyta</taxon>
        <taxon>Spermatophyta</taxon>
        <taxon>Magnoliopsida</taxon>
        <taxon>eudicotyledons</taxon>
        <taxon>Gunneridae</taxon>
        <taxon>Pentapetalae</taxon>
        <taxon>rosids</taxon>
        <taxon>fabids</taxon>
        <taxon>Rosales</taxon>
        <taxon>Rosaceae</taxon>
        <taxon>Rosoideae</taxon>
        <taxon>Rosoideae incertae sedis</taxon>
        <taxon>Rubus</taxon>
    </lineage>
</organism>
<feature type="region of interest" description="Disordered" evidence="1">
    <location>
        <begin position="112"/>
        <end position="148"/>
    </location>
</feature>
<evidence type="ECO:0000256" key="1">
    <source>
        <dbReference type="SAM" id="MobiDB-lite"/>
    </source>
</evidence>
<feature type="compositionally biased region" description="Polar residues" evidence="1">
    <location>
        <begin position="112"/>
        <end position="121"/>
    </location>
</feature>
<dbReference type="EMBL" id="JBEDUW010000005">
    <property type="protein sequence ID" value="KAK9926256.1"/>
    <property type="molecule type" value="Genomic_DNA"/>
</dbReference>
<feature type="region of interest" description="Disordered" evidence="1">
    <location>
        <begin position="399"/>
        <end position="437"/>
    </location>
</feature>
<feature type="region of interest" description="Disordered" evidence="1">
    <location>
        <begin position="182"/>
        <end position="206"/>
    </location>
</feature>
<feature type="region of interest" description="Disordered" evidence="1">
    <location>
        <begin position="1"/>
        <end position="36"/>
    </location>
</feature>
<protein>
    <submittedName>
        <fullName evidence="2">Uncharacterized protein</fullName>
    </submittedName>
</protein>
<comment type="caution">
    <text evidence="2">The sequence shown here is derived from an EMBL/GenBank/DDBJ whole genome shotgun (WGS) entry which is preliminary data.</text>
</comment>
<proteinExistence type="predicted"/>
<feature type="compositionally biased region" description="Basic and acidic residues" evidence="1">
    <location>
        <begin position="420"/>
        <end position="429"/>
    </location>
</feature>
<feature type="region of interest" description="Disordered" evidence="1">
    <location>
        <begin position="53"/>
        <end position="72"/>
    </location>
</feature>
<evidence type="ECO:0000313" key="3">
    <source>
        <dbReference type="Proteomes" id="UP001457282"/>
    </source>
</evidence>
<accession>A0AAW1WQI5</accession>
<feature type="compositionally biased region" description="Basic and acidic residues" evidence="1">
    <location>
        <begin position="53"/>
        <end position="69"/>
    </location>
</feature>
<dbReference type="Proteomes" id="UP001457282">
    <property type="component" value="Unassembled WGS sequence"/>
</dbReference>
<sequence>MKVKEMLQGDNVVEFQEPEKEDESKSNVAEAEDGIDDSRKLLAQNLQEKVGEGVKLDVTEPQLRDSKQDEDCEANVAYSTKDSEEKVTANDVVDDGKVQENDAVDVVVVETQSPETQTQTLVEPKFSEPEQDESNLGHSAKEADGSSKGLVQNLEAKVGVDTVDDGKVQENNAVDVVVVETQSPETQTQTLVEPKFGEPEQDESNLGHSAIEADGSSKSLVQNLEAKVGVDTVDHAKIPENDVVDFVVVETQFPETQTQTLVEPKIGEPEQDERNLGHLAKETDENSKEVVQNLEENVAKISEDDELIDQFAQEQNGNAALKDDAMAQHELKDDAMAQHELNKKAMAAAEASSSVSNKEQPKEFFLVLTDSGRAVLGFKGENGKFLVSKKHCEVLKQGRQGNTEGRQFEGTTRIFLRPKIPPDSDKNEREEESEDEKKKKASLLQWLKIHKDSEDETTQFLTALKTRASQIGVELSSEFINCFLILSAWEPVAKTLKQYKNQTPPSLVTSSLLICFNMAADHFKLSRKEGGKGIEHLFSEVQDVLQLFQQALNCLEDALCGSHILETEEDLSSVKVKGLVDTAGKTLELLKYIARSKMSMFNGILDEQLKENIGEVWNNLEKENGGSSVMAYILKGAKYVRDKQVDFEQSHPQATRYGKYFVKTAVGFPGSLILDYPKAYGIVDGLTKFIKAPRIEKKKRALETAVDTMAWTGLCYVGKKLKGQAPSGIDLLQVIWEQVPSTVSSTQPPVKQEQENFSGYWVASVDEDDDTVIIDLFEEEVNHGGVKIEDLEDWVHLE</sequence>
<reference evidence="2 3" key="1">
    <citation type="journal article" date="2023" name="G3 (Bethesda)">
        <title>A chromosome-length genome assembly and annotation of blackberry (Rubus argutus, cv. 'Hillquist').</title>
        <authorList>
            <person name="Bruna T."/>
            <person name="Aryal R."/>
            <person name="Dudchenko O."/>
            <person name="Sargent D.J."/>
            <person name="Mead D."/>
            <person name="Buti M."/>
            <person name="Cavallini A."/>
            <person name="Hytonen T."/>
            <person name="Andres J."/>
            <person name="Pham M."/>
            <person name="Weisz D."/>
            <person name="Mascagni F."/>
            <person name="Usai G."/>
            <person name="Natali L."/>
            <person name="Bassil N."/>
            <person name="Fernandez G.E."/>
            <person name="Lomsadze A."/>
            <person name="Armour M."/>
            <person name="Olukolu B."/>
            <person name="Poorten T."/>
            <person name="Britton C."/>
            <person name="Davik J."/>
            <person name="Ashrafi H."/>
            <person name="Aiden E.L."/>
            <person name="Borodovsky M."/>
            <person name="Worthington M."/>
        </authorList>
    </citation>
    <scope>NUCLEOTIDE SEQUENCE [LARGE SCALE GENOMIC DNA]</scope>
    <source>
        <strain evidence="2">PI 553951</strain>
    </source>
</reference>
<keyword evidence="3" id="KW-1185">Reference proteome</keyword>
<gene>
    <name evidence="2" type="ORF">M0R45_023497</name>
</gene>
<name>A0AAW1WQI5_RUBAR</name>